<dbReference type="RefSeq" id="WP_386090309.1">
    <property type="nucleotide sequence ID" value="NZ_JBHRXN010000017.1"/>
</dbReference>
<keyword evidence="3" id="KW-1185">Reference proteome</keyword>
<name>A0ABV7RGM2_9NEIS</name>
<evidence type="ECO:0000313" key="2">
    <source>
        <dbReference type="EMBL" id="MFC3532053.1"/>
    </source>
</evidence>
<dbReference type="Proteomes" id="UP001595741">
    <property type="component" value="Unassembled WGS sequence"/>
</dbReference>
<evidence type="ECO:0000256" key="1">
    <source>
        <dbReference type="SAM" id="Phobius"/>
    </source>
</evidence>
<feature type="transmembrane region" description="Helical" evidence="1">
    <location>
        <begin position="73"/>
        <end position="103"/>
    </location>
</feature>
<evidence type="ECO:0000313" key="3">
    <source>
        <dbReference type="Proteomes" id="UP001595741"/>
    </source>
</evidence>
<dbReference type="InterPro" id="IPR008407">
    <property type="entry name" value="Brnchd-chn_aa_trnsp_AzlD"/>
</dbReference>
<keyword evidence="1" id="KW-0812">Transmembrane</keyword>
<gene>
    <name evidence="2" type="ORF">ACFOLG_07625</name>
</gene>
<feature type="transmembrane region" description="Helical" evidence="1">
    <location>
        <begin position="42"/>
        <end position="67"/>
    </location>
</feature>
<proteinExistence type="predicted"/>
<feature type="transmembrane region" description="Helical" evidence="1">
    <location>
        <begin position="6"/>
        <end position="30"/>
    </location>
</feature>
<keyword evidence="1" id="KW-1133">Transmembrane helix</keyword>
<accession>A0ABV7RGM2</accession>
<dbReference type="Pfam" id="PF05437">
    <property type="entry name" value="AzlD"/>
    <property type="match status" value="1"/>
</dbReference>
<organism evidence="2 3">
    <name type="scientific">Vogesella facilis</name>
    <dbReference type="NCBI Taxonomy" id="1655232"/>
    <lineage>
        <taxon>Bacteria</taxon>
        <taxon>Pseudomonadati</taxon>
        <taxon>Pseudomonadota</taxon>
        <taxon>Betaproteobacteria</taxon>
        <taxon>Neisseriales</taxon>
        <taxon>Chromobacteriaceae</taxon>
        <taxon>Vogesella</taxon>
    </lineage>
</organism>
<sequence length="106" mass="11111">MVSDAFLLWSMIGLIGAATLLPRCSFIVAGQQVQLAPWVQRALRYAPAAALAAIIAPDIVLVGGALQPFSPKLLAAIAVVVSVCLSRNPWLPFLSGMAVMLAARLV</sequence>
<dbReference type="EMBL" id="JBHRXN010000017">
    <property type="protein sequence ID" value="MFC3532053.1"/>
    <property type="molecule type" value="Genomic_DNA"/>
</dbReference>
<protein>
    <submittedName>
        <fullName evidence="2">AzlD domain-containing protein</fullName>
    </submittedName>
</protein>
<reference evidence="3" key="1">
    <citation type="journal article" date="2019" name="Int. J. Syst. Evol. Microbiol.">
        <title>The Global Catalogue of Microorganisms (GCM) 10K type strain sequencing project: providing services to taxonomists for standard genome sequencing and annotation.</title>
        <authorList>
            <consortium name="The Broad Institute Genomics Platform"/>
            <consortium name="The Broad Institute Genome Sequencing Center for Infectious Disease"/>
            <person name="Wu L."/>
            <person name="Ma J."/>
        </authorList>
    </citation>
    <scope>NUCLEOTIDE SEQUENCE [LARGE SCALE GENOMIC DNA]</scope>
    <source>
        <strain evidence="3">KCTC 42742</strain>
    </source>
</reference>
<comment type="caution">
    <text evidence="2">The sequence shown here is derived from an EMBL/GenBank/DDBJ whole genome shotgun (WGS) entry which is preliminary data.</text>
</comment>
<keyword evidence="1" id="KW-0472">Membrane</keyword>